<dbReference type="GO" id="GO:0051301">
    <property type="term" value="P:cell division"/>
    <property type="evidence" value="ECO:0007669"/>
    <property type="project" value="UniProtKB-UniRule"/>
</dbReference>
<accession>A0A9P7BWG7</accession>
<evidence type="ECO:0000256" key="3">
    <source>
        <dbReference type="ARBA" id="ARBA00023306"/>
    </source>
</evidence>
<dbReference type="InterPro" id="IPR000789">
    <property type="entry name" value="Cyclin-dep_kinase_reg-sub"/>
</dbReference>
<dbReference type="PRINTS" id="PR00296">
    <property type="entry name" value="CYCLINKINASE"/>
</dbReference>
<dbReference type="OrthoDB" id="440676at2759"/>
<keyword evidence="2 4" id="KW-0132">Cell division</keyword>
<dbReference type="PANTHER" id="PTHR23415">
    <property type="entry name" value="CYCLIN-DEPENDENT KINASES REGULATORY SUBUNIT/60S RIBOSOME SUBUNIT BIOGENESIS PROTEIN NIP7"/>
    <property type="match status" value="1"/>
</dbReference>
<evidence type="ECO:0000256" key="5">
    <source>
        <dbReference type="SAM" id="MobiDB-lite"/>
    </source>
</evidence>
<reference evidence="6" key="1">
    <citation type="journal article" date="2020" name="Microb. Genom.">
        <title>Genetic diversity of clinical and environmental Mucorales isolates obtained from an investigation of mucormycosis cases among solid organ transplant recipients.</title>
        <authorList>
            <person name="Nguyen M.H."/>
            <person name="Kaul D."/>
            <person name="Muto C."/>
            <person name="Cheng S.J."/>
            <person name="Richter R.A."/>
            <person name="Bruno V.M."/>
            <person name="Liu G."/>
            <person name="Beyhan S."/>
            <person name="Sundermann A.J."/>
            <person name="Mounaud S."/>
            <person name="Pasculle A.W."/>
            <person name="Nierman W.C."/>
            <person name="Driscoll E."/>
            <person name="Cumbie R."/>
            <person name="Clancy C.J."/>
            <person name="Dupont C.L."/>
        </authorList>
    </citation>
    <scope>NUCLEOTIDE SEQUENCE</scope>
    <source>
        <strain evidence="6">GL11</strain>
    </source>
</reference>
<evidence type="ECO:0000256" key="2">
    <source>
        <dbReference type="ARBA" id="ARBA00022618"/>
    </source>
</evidence>
<comment type="function">
    <text evidence="4">Binds to the catalytic subunit of the cyclin dependent kinases and is essential for their biological function.</text>
</comment>
<evidence type="ECO:0000256" key="4">
    <source>
        <dbReference type="RuleBase" id="RU311113"/>
    </source>
</evidence>
<comment type="similarity">
    <text evidence="1 4">Belongs to the CKS family.</text>
</comment>
<name>A0A9P7BWG7_RHIOR</name>
<evidence type="ECO:0000313" key="6">
    <source>
        <dbReference type="EMBL" id="KAG1314247.1"/>
    </source>
</evidence>
<dbReference type="AlphaFoldDB" id="A0A9P7BWG7"/>
<dbReference type="SMART" id="SM01084">
    <property type="entry name" value="CKS"/>
    <property type="match status" value="1"/>
</dbReference>
<dbReference type="Gene3D" id="3.30.170.10">
    <property type="entry name" value="Cyclin-dependent kinase, regulatory subunit"/>
    <property type="match status" value="1"/>
</dbReference>
<evidence type="ECO:0000256" key="1">
    <source>
        <dbReference type="ARBA" id="ARBA00007782"/>
    </source>
</evidence>
<sequence length="210" mass="25181">MHQENNKTEKIQDQDNKTIKKRETIKETNLDRGVIKDYNHLTAKTAEEIAILRERGRSLFSKKKIYKRPTRTTRPPPPIPNEKKSEDQLKMERIQRLKDIRDYQDAITYSSKYYDDEYEYRHVILPKEIARWLPHYGLLKEDEWRALGVNQSIGWVHYMVHAPEPHILLFKRKKEFTKMNPELIEKIKQEQQAKLNKELDTLDPKSDIGQ</sequence>
<dbReference type="FunFam" id="3.30.170.10:FF:000001">
    <property type="entry name" value="Cyclin-dependent kinases regulatory subunit"/>
    <property type="match status" value="1"/>
</dbReference>
<dbReference type="Proteomes" id="UP000716291">
    <property type="component" value="Unassembled WGS sequence"/>
</dbReference>
<organism evidence="6 7">
    <name type="scientific">Rhizopus oryzae</name>
    <name type="common">Mucormycosis agent</name>
    <name type="synonym">Rhizopus arrhizus var. delemar</name>
    <dbReference type="NCBI Taxonomy" id="64495"/>
    <lineage>
        <taxon>Eukaryota</taxon>
        <taxon>Fungi</taxon>
        <taxon>Fungi incertae sedis</taxon>
        <taxon>Mucoromycota</taxon>
        <taxon>Mucoromycotina</taxon>
        <taxon>Mucoromycetes</taxon>
        <taxon>Mucorales</taxon>
        <taxon>Mucorineae</taxon>
        <taxon>Rhizopodaceae</taxon>
        <taxon>Rhizopus</taxon>
    </lineage>
</organism>
<dbReference type="InterPro" id="IPR036858">
    <property type="entry name" value="Cyclin-dep_kinase_reg-sub_sf"/>
</dbReference>
<dbReference type="EMBL" id="JAANQT010000128">
    <property type="protein sequence ID" value="KAG1314247.1"/>
    <property type="molecule type" value="Genomic_DNA"/>
</dbReference>
<feature type="region of interest" description="Disordered" evidence="5">
    <location>
        <begin position="1"/>
        <end position="24"/>
    </location>
</feature>
<keyword evidence="7" id="KW-1185">Reference proteome</keyword>
<dbReference type="PROSITE" id="PS00945">
    <property type="entry name" value="CKS_2"/>
    <property type="match status" value="1"/>
</dbReference>
<proteinExistence type="inferred from homology"/>
<keyword evidence="3 4" id="KW-0131">Cell cycle</keyword>
<comment type="caution">
    <text evidence="6">The sequence shown here is derived from an EMBL/GenBank/DDBJ whole genome shotgun (WGS) entry which is preliminary data.</text>
</comment>
<evidence type="ECO:0000313" key="7">
    <source>
        <dbReference type="Proteomes" id="UP000716291"/>
    </source>
</evidence>
<dbReference type="SUPFAM" id="SSF55637">
    <property type="entry name" value="Cell cycle regulatory proteins"/>
    <property type="match status" value="1"/>
</dbReference>
<dbReference type="PROSITE" id="PS00944">
    <property type="entry name" value="CKS_1"/>
    <property type="match status" value="1"/>
</dbReference>
<dbReference type="Pfam" id="PF01111">
    <property type="entry name" value="CKS"/>
    <property type="match status" value="1"/>
</dbReference>
<dbReference type="GO" id="GO:0016538">
    <property type="term" value="F:cyclin-dependent protein serine/threonine kinase regulator activity"/>
    <property type="evidence" value="ECO:0007669"/>
    <property type="project" value="InterPro"/>
</dbReference>
<protein>
    <recommendedName>
        <fullName evidence="4">Cyclin-dependent kinases regulatory subunit</fullName>
    </recommendedName>
</protein>
<gene>
    <name evidence="6" type="ORF">G6F64_001617</name>
</gene>
<feature type="region of interest" description="Disordered" evidence="5">
    <location>
        <begin position="63"/>
        <end position="87"/>
    </location>
</feature>